<name>E1R4H7_SEDSS</name>
<accession>E1R4H7</accession>
<dbReference type="KEGG" id="ssm:Spirs_2608"/>
<evidence type="ECO:0000256" key="3">
    <source>
        <dbReference type="ARBA" id="ARBA00022845"/>
    </source>
</evidence>
<dbReference type="SUPFAM" id="SSF141457">
    <property type="entry name" value="BH3618-like"/>
    <property type="match status" value="1"/>
</dbReference>
<dbReference type="InterPro" id="IPR024046">
    <property type="entry name" value="Flagellar_assmbl_FliW_dom_sf"/>
</dbReference>
<keyword evidence="1 4" id="KW-0963">Cytoplasm</keyword>
<comment type="subcellular location">
    <subcellularLocation>
        <location evidence="4">Cytoplasm</location>
    </subcellularLocation>
</comment>
<organism evidence="5 6">
    <name type="scientific">Sediminispirochaeta smaragdinae (strain DSM 11293 / JCM 15392 / SEBR 4228)</name>
    <name type="common">Spirochaeta smaragdinae</name>
    <dbReference type="NCBI Taxonomy" id="573413"/>
    <lineage>
        <taxon>Bacteria</taxon>
        <taxon>Pseudomonadati</taxon>
        <taxon>Spirochaetota</taxon>
        <taxon>Spirochaetia</taxon>
        <taxon>Spirochaetales</taxon>
        <taxon>Spirochaetaceae</taxon>
        <taxon>Sediminispirochaeta</taxon>
    </lineage>
</organism>
<comment type="function">
    <text evidence="4">Acts as an anti-CsrA protein, binds CsrA and prevents it from repressing translation of its target genes, one of which is flagellin. Binds to flagellin and participates in the assembly of the flagellum.</text>
</comment>
<dbReference type="Gene3D" id="2.30.290.10">
    <property type="entry name" value="BH3618-like"/>
    <property type="match status" value="1"/>
</dbReference>
<gene>
    <name evidence="4" type="primary">fliW</name>
    <name evidence="5" type="ordered locus">Spirs_2608</name>
</gene>
<sequence>MKVQTKPYGLIDVDERQLISFPTGIFGFETLKRYVLLDAIQQPFYWLQSIDVPEIAFVLISPFIFRPDYDPVLSSDEYHEIGLEGSDDDDLLLFTIVTIPPNNHSGMTANLQGPIIINRKTRVARQAIAGDTNWRTKHLIMDEFAGQRNAAC</sequence>
<dbReference type="Proteomes" id="UP000002318">
    <property type="component" value="Chromosome"/>
</dbReference>
<dbReference type="PANTHER" id="PTHR39190">
    <property type="entry name" value="FLAGELLAR ASSEMBLY FACTOR FLIW"/>
    <property type="match status" value="1"/>
</dbReference>
<dbReference type="PANTHER" id="PTHR39190:SF1">
    <property type="entry name" value="FLAGELLAR ASSEMBLY FACTOR FLIW"/>
    <property type="match status" value="1"/>
</dbReference>
<dbReference type="NCBIfam" id="NF009793">
    <property type="entry name" value="PRK13285.1-1"/>
    <property type="match status" value="1"/>
</dbReference>
<protein>
    <recommendedName>
        <fullName evidence="4">Flagellar assembly factor FliW</fullName>
    </recommendedName>
</protein>
<proteinExistence type="inferred from homology"/>
<dbReference type="GO" id="GO:0005737">
    <property type="term" value="C:cytoplasm"/>
    <property type="evidence" value="ECO:0007669"/>
    <property type="project" value="UniProtKB-SubCell"/>
</dbReference>
<comment type="subunit">
    <text evidence="4">Interacts with translational regulator CsrA and flagellin(s).</text>
</comment>
<keyword evidence="2 4" id="KW-1005">Bacterial flagellum biogenesis</keyword>
<dbReference type="Pfam" id="PF02623">
    <property type="entry name" value="FliW"/>
    <property type="match status" value="1"/>
</dbReference>
<dbReference type="InterPro" id="IPR003775">
    <property type="entry name" value="Flagellar_assembly_factor_FliW"/>
</dbReference>
<evidence type="ECO:0000313" key="6">
    <source>
        <dbReference type="Proteomes" id="UP000002318"/>
    </source>
</evidence>
<keyword evidence="3 4" id="KW-0810">Translation regulation</keyword>
<dbReference type="GO" id="GO:0044780">
    <property type="term" value="P:bacterial-type flagellum assembly"/>
    <property type="evidence" value="ECO:0007669"/>
    <property type="project" value="UniProtKB-UniRule"/>
</dbReference>
<dbReference type="HAMAP" id="MF_01185">
    <property type="entry name" value="FliW"/>
    <property type="match status" value="1"/>
</dbReference>
<dbReference type="AlphaFoldDB" id="E1R4H7"/>
<evidence type="ECO:0000256" key="1">
    <source>
        <dbReference type="ARBA" id="ARBA00022490"/>
    </source>
</evidence>
<evidence type="ECO:0000313" key="5">
    <source>
        <dbReference type="EMBL" id="ADK81718.1"/>
    </source>
</evidence>
<dbReference type="RefSeq" id="WP_013255180.1">
    <property type="nucleotide sequence ID" value="NC_014364.1"/>
</dbReference>
<keyword evidence="4" id="KW-0143">Chaperone</keyword>
<reference evidence="5 6" key="1">
    <citation type="journal article" date="2010" name="Stand. Genomic Sci.">
        <title>Complete genome sequence of Spirochaeta smaragdinae type strain (SEBR 4228).</title>
        <authorList>
            <person name="Mavromatis K."/>
            <person name="Yasawong M."/>
            <person name="Chertkov O."/>
            <person name="Lapidus A."/>
            <person name="Lucas S."/>
            <person name="Nolan M."/>
            <person name="Del Rio T.G."/>
            <person name="Tice H."/>
            <person name="Cheng J.F."/>
            <person name="Pitluck S."/>
            <person name="Liolios K."/>
            <person name="Ivanova N."/>
            <person name="Tapia R."/>
            <person name="Han C."/>
            <person name="Bruce D."/>
            <person name="Goodwin L."/>
            <person name="Pati A."/>
            <person name="Chen A."/>
            <person name="Palaniappan K."/>
            <person name="Land M."/>
            <person name="Hauser L."/>
            <person name="Chang Y.J."/>
            <person name="Jeffries C.D."/>
            <person name="Detter J.C."/>
            <person name="Rohde M."/>
            <person name="Brambilla E."/>
            <person name="Spring S."/>
            <person name="Goker M."/>
            <person name="Sikorski J."/>
            <person name="Woyke T."/>
            <person name="Bristow J."/>
            <person name="Eisen J.A."/>
            <person name="Markowitz V."/>
            <person name="Hugenholtz P."/>
            <person name="Klenk H.P."/>
            <person name="Kyrpides N.C."/>
        </authorList>
    </citation>
    <scope>NUCLEOTIDE SEQUENCE [LARGE SCALE GENOMIC DNA]</scope>
    <source>
        <strain evidence="6">DSM 11293 / JCM 15392 / SEBR 4228</strain>
    </source>
</reference>
<dbReference type="GO" id="GO:0006417">
    <property type="term" value="P:regulation of translation"/>
    <property type="evidence" value="ECO:0007669"/>
    <property type="project" value="UniProtKB-KW"/>
</dbReference>
<dbReference type="EMBL" id="CP002116">
    <property type="protein sequence ID" value="ADK81718.1"/>
    <property type="molecule type" value="Genomic_DNA"/>
</dbReference>
<comment type="similarity">
    <text evidence="4">Belongs to the FliW family.</text>
</comment>
<evidence type="ECO:0000256" key="2">
    <source>
        <dbReference type="ARBA" id="ARBA00022795"/>
    </source>
</evidence>
<evidence type="ECO:0000256" key="4">
    <source>
        <dbReference type="HAMAP-Rule" id="MF_01185"/>
    </source>
</evidence>
<dbReference type="HOGENOM" id="CLU_112356_0_2_12"/>
<dbReference type="STRING" id="573413.Spirs_2608"/>
<dbReference type="eggNOG" id="COG1699">
    <property type="taxonomic scope" value="Bacteria"/>
</dbReference>
<keyword evidence="6" id="KW-1185">Reference proteome</keyword>
<dbReference type="OrthoDB" id="9801235at2"/>
<dbReference type="NCBIfam" id="NF009800">
    <property type="entry name" value="PRK13285.2-3"/>
    <property type="match status" value="1"/>
</dbReference>